<name>A0ABW2ZZG4_9ACTN</name>
<keyword evidence="2" id="KW-1185">Reference proteome</keyword>
<dbReference type="Proteomes" id="UP001597053">
    <property type="component" value="Unassembled WGS sequence"/>
</dbReference>
<evidence type="ECO:0000313" key="1">
    <source>
        <dbReference type="EMBL" id="MFD0784031.1"/>
    </source>
</evidence>
<proteinExistence type="predicted"/>
<organism evidence="1 2">
    <name type="scientific">Micromonospora azadirachtae</name>
    <dbReference type="NCBI Taxonomy" id="1970735"/>
    <lineage>
        <taxon>Bacteria</taxon>
        <taxon>Bacillati</taxon>
        <taxon>Actinomycetota</taxon>
        <taxon>Actinomycetes</taxon>
        <taxon>Micromonosporales</taxon>
        <taxon>Micromonosporaceae</taxon>
        <taxon>Micromonospora</taxon>
    </lineage>
</organism>
<evidence type="ECO:0000313" key="2">
    <source>
        <dbReference type="Proteomes" id="UP001597053"/>
    </source>
</evidence>
<reference evidence="2" key="1">
    <citation type="journal article" date="2019" name="Int. J. Syst. Evol. Microbiol.">
        <title>The Global Catalogue of Microorganisms (GCM) 10K type strain sequencing project: providing services to taxonomists for standard genome sequencing and annotation.</title>
        <authorList>
            <consortium name="The Broad Institute Genomics Platform"/>
            <consortium name="The Broad Institute Genome Sequencing Center for Infectious Disease"/>
            <person name="Wu L."/>
            <person name="Ma J."/>
        </authorList>
    </citation>
    <scope>NUCLEOTIDE SEQUENCE [LARGE SCALE GENOMIC DNA]</scope>
    <source>
        <strain evidence="2">JCM 32148</strain>
    </source>
</reference>
<protein>
    <recommendedName>
        <fullName evidence="3">Cupin</fullName>
    </recommendedName>
</protein>
<gene>
    <name evidence="1" type="ORF">ACFQZ8_08900</name>
</gene>
<sequence>MIGTPTRGELATAALLFERGSPDELRAVTRSFVDGVATGRLGCPSVDHPLGFRCFPVLRDGLDGLCVHAWLPHAAPSITPANAVHAHSWDLTSFVAVGTLGNQLHTAREHADGRHELYEVRSTARHDEIRATGRRVDVTAEEMRPVREGTVYRLPAGAFHLSDDQVATPIVTLVLGTGRPDMANLIVDRPGQVPRRTRRTRHTPDVTRDLARSVRALLA</sequence>
<evidence type="ECO:0008006" key="3">
    <source>
        <dbReference type="Google" id="ProtNLM"/>
    </source>
</evidence>
<dbReference type="EMBL" id="JBHTHM010000292">
    <property type="protein sequence ID" value="MFD0784031.1"/>
    <property type="molecule type" value="Genomic_DNA"/>
</dbReference>
<comment type="caution">
    <text evidence="1">The sequence shown here is derived from an EMBL/GenBank/DDBJ whole genome shotgun (WGS) entry which is preliminary data.</text>
</comment>
<accession>A0ABW2ZZG4</accession>